<dbReference type="GO" id="GO:0003677">
    <property type="term" value="F:DNA binding"/>
    <property type="evidence" value="ECO:0007669"/>
    <property type="project" value="UniProtKB-KW"/>
</dbReference>
<keyword evidence="2" id="KW-0238">DNA-binding</keyword>
<dbReference type="Gene3D" id="3.30.1370.50">
    <property type="entry name" value="R3H-like domain"/>
    <property type="match status" value="1"/>
</dbReference>
<sequence length="165" mass="17755">MNEGPVNNTDRAAESAADYIEELLDAADLDGDIDYGVTQGRPFVELPGGDCAQLIGRHGEGIDALQMLTRLAVRASGFKDVPGVVLDIDGYRDAQRQGLFAEAKEALDRVRETGEPVVLRPMNPFERAAVHSRVAEEEGFTSESAGLPPMRSVVVSRETSDGAVR</sequence>
<organism evidence="2 3">
    <name type="scientific">Corynebacterium kroppenstedtii</name>
    <dbReference type="NCBI Taxonomy" id="161879"/>
    <lineage>
        <taxon>Bacteria</taxon>
        <taxon>Bacillati</taxon>
        <taxon>Actinomycetota</taxon>
        <taxon>Actinomycetes</taxon>
        <taxon>Mycobacteriales</taxon>
        <taxon>Corynebacteriaceae</taxon>
        <taxon>Corynebacterium</taxon>
    </lineage>
</organism>
<dbReference type="PROSITE" id="PS51061">
    <property type="entry name" value="R3H"/>
    <property type="match status" value="1"/>
</dbReference>
<dbReference type="EMBL" id="QFRA01000005">
    <property type="protein sequence ID" value="PZR05699.1"/>
    <property type="molecule type" value="Genomic_DNA"/>
</dbReference>
<comment type="caution">
    <text evidence="2">The sequence shown here is derived from an EMBL/GenBank/DDBJ whole genome shotgun (WGS) entry which is preliminary data.</text>
</comment>
<dbReference type="Proteomes" id="UP000249432">
    <property type="component" value="Unassembled WGS sequence"/>
</dbReference>
<dbReference type="PANTHER" id="PTHR35800:SF1">
    <property type="entry name" value="RNA-BINDING PROTEIN KHPB"/>
    <property type="match status" value="1"/>
</dbReference>
<dbReference type="InterPro" id="IPR038008">
    <property type="entry name" value="Jag_KH"/>
</dbReference>
<evidence type="ECO:0000259" key="1">
    <source>
        <dbReference type="PROSITE" id="PS51061"/>
    </source>
</evidence>
<dbReference type="RefSeq" id="WP_303734387.1">
    <property type="nucleotide sequence ID" value="NZ_CAKZHK010000010.1"/>
</dbReference>
<evidence type="ECO:0000313" key="3">
    <source>
        <dbReference type="Proteomes" id="UP000249432"/>
    </source>
</evidence>
<gene>
    <name evidence="2" type="ORF">DI525_03365</name>
</gene>
<proteinExistence type="predicted"/>
<dbReference type="CDD" id="cd02644">
    <property type="entry name" value="R3H_jag"/>
    <property type="match status" value="1"/>
</dbReference>
<dbReference type="InterPro" id="IPR034079">
    <property type="entry name" value="R3H_KhpB"/>
</dbReference>
<dbReference type="SUPFAM" id="SSF82708">
    <property type="entry name" value="R3H domain"/>
    <property type="match status" value="1"/>
</dbReference>
<dbReference type="InterPro" id="IPR039247">
    <property type="entry name" value="KhpB"/>
</dbReference>
<accession>A0A2W5SR44</accession>
<dbReference type="InterPro" id="IPR015946">
    <property type="entry name" value="KH_dom-like_a/b"/>
</dbReference>
<dbReference type="InterPro" id="IPR001374">
    <property type="entry name" value="R3H_dom"/>
</dbReference>
<feature type="domain" description="R3H" evidence="1">
    <location>
        <begin position="93"/>
        <end position="159"/>
    </location>
</feature>
<name>A0A2W5SR44_9CORY</name>
<dbReference type="InterPro" id="IPR036867">
    <property type="entry name" value="R3H_dom_sf"/>
</dbReference>
<dbReference type="CDD" id="cd02414">
    <property type="entry name" value="KH-II_Jag"/>
    <property type="match status" value="1"/>
</dbReference>
<dbReference type="SMART" id="SM00393">
    <property type="entry name" value="R3H"/>
    <property type="match status" value="1"/>
</dbReference>
<dbReference type="AlphaFoldDB" id="A0A2W5SR44"/>
<dbReference type="Gene3D" id="3.30.300.20">
    <property type="match status" value="1"/>
</dbReference>
<protein>
    <submittedName>
        <fullName evidence="2">Single-stranded DNA-binding protein</fullName>
    </submittedName>
</protein>
<reference evidence="2 3" key="1">
    <citation type="submission" date="2017-08" db="EMBL/GenBank/DDBJ databases">
        <title>Infants hospitalized years apart are colonized by the same room-sourced microbial strains.</title>
        <authorList>
            <person name="Brooks B."/>
            <person name="Olm M.R."/>
            <person name="Firek B.A."/>
            <person name="Baker R."/>
            <person name="Thomas B.C."/>
            <person name="Morowitz M.J."/>
            <person name="Banfield J.F."/>
        </authorList>
    </citation>
    <scope>NUCLEOTIDE SEQUENCE [LARGE SCALE GENOMIC DNA]</scope>
    <source>
        <strain evidence="2">S2_003_000_R1_3</strain>
    </source>
</reference>
<evidence type="ECO:0000313" key="2">
    <source>
        <dbReference type="EMBL" id="PZR05699.1"/>
    </source>
</evidence>
<dbReference type="GO" id="GO:0003723">
    <property type="term" value="F:RNA binding"/>
    <property type="evidence" value="ECO:0007669"/>
    <property type="project" value="InterPro"/>
</dbReference>
<dbReference type="Pfam" id="PF01424">
    <property type="entry name" value="R3H"/>
    <property type="match status" value="1"/>
</dbReference>
<dbReference type="PANTHER" id="PTHR35800">
    <property type="entry name" value="PROTEIN JAG"/>
    <property type="match status" value="1"/>
</dbReference>